<protein>
    <submittedName>
        <fullName evidence="1">Uncharacterized protein</fullName>
    </submittedName>
</protein>
<dbReference type="Proteomes" id="UP000440578">
    <property type="component" value="Unassembled WGS sequence"/>
</dbReference>
<evidence type="ECO:0000313" key="1">
    <source>
        <dbReference type="EMBL" id="KAF0313077.1"/>
    </source>
</evidence>
<dbReference type="AlphaFoldDB" id="A0A6A4X1B2"/>
<comment type="caution">
    <text evidence="1">The sequence shown here is derived from an EMBL/GenBank/DDBJ whole genome shotgun (WGS) entry which is preliminary data.</text>
</comment>
<proteinExistence type="predicted"/>
<dbReference type="OrthoDB" id="10069580at2759"/>
<name>A0A6A4X1B2_AMPAM</name>
<sequence>MEDVGAEAAPDDEEQLVAEIAERVERLSAVSRGELRESVQTDPVLRKLKSQLDEGSFERIAASETE</sequence>
<gene>
    <name evidence="1" type="ORF">FJT64_016321</name>
</gene>
<evidence type="ECO:0000313" key="2">
    <source>
        <dbReference type="Proteomes" id="UP000440578"/>
    </source>
</evidence>
<accession>A0A6A4X1B2</accession>
<reference evidence="1 2" key="1">
    <citation type="submission" date="2019-07" db="EMBL/GenBank/DDBJ databases">
        <title>Draft genome assembly of a fouling barnacle, Amphibalanus amphitrite (Darwin, 1854): The first reference genome for Thecostraca.</title>
        <authorList>
            <person name="Kim W."/>
        </authorList>
    </citation>
    <scope>NUCLEOTIDE SEQUENCE [LARGE SCALE GENOMIC DNA]</scope>
    <source>
        <strain evidence="1">SNU_AA5</strain>
        <tissue evidence="1">Soma without cirri and trophi</tissue>
    </source>
</reference>
<keyword evidence="2" id="KW-1185">Reference proteome</keyword>
<organism evidence="1 2">
    <name type="scientific">Amphibalanus amphitrite</name>
    <name type="common">Striped barnacle</name>
    <name type="synonym">Balanus amphitrite</name>
    <dbReference type="NCBI Taxonomy" id="1232801"/>
    <lineage>
        <taxon>Eukaryota</taxon>
        <taxon>Metazoa</taxon>
        <taxon>Ecdysozoa</taxon>
        <taxon>Arthropoda</taxon>
        <taxon>Crustacea</taxon>
        <taxon>Multicrustacea</taxon>
        <taxon>Cirripedia</taxon>
        <taxon>Thoracica</taxon>
        <taxon>Thoracicalcarea</taxon>
        <taxon>Balanomorpha</taxon>
        <taxon>Balanoidea</taxon>
        <taxon>Balanidae</taxon>
        <taxon>Amphibalaninae</taxon>
        <taxon>Amphibalanus</taxon>
    </lineage>
</organism>
<dbReference type="EMBL" id="VIIS01000116">
    <property type="protein sequence ID" value="KAF0313077.1"/>
    <property type="molecule type" value="Genomic_DNA"/>
</dbReference>